<feature type="compositionally biased region" description="Acidic residues" evidence="1">
    <location>
        <begin position="383"/>
        <end position="392"/>
    </location>
</feature>
<dbReference type="AlphaFoldDB" id="A0AA37T9D0"/>
<proteinExistence type="predicted"/>
<evidence type="ECO:0000313" key="3">
    <source>
        <dbReference type="EMBL" id="GLS27268.1"/>
    </source>
</evidence>
<gene>
    <name evidence="3" type="ORF">GCM10007877_29870</name>
</gene>
<feature type="chain" id="PRO_5041257734" description="EF-hand domain-containing protein" evidence="2">
    <location>
        <begin position="31"/>
        <end position="422"/>
    </location>
</feature>
<evidence type="ECO:0000313" key="4">
    <source>
        <dbReference type="Proteomes" id="UP001156870"/>
    </source>
</evidence>
<feature type="region of interest" description="Disordered" evidence="1">
    <location>
        <begin position="365"/>
        <end position="392"/>
    </location>
</feature>
<dbReference type="RefSeq" id="WP_232593789.1">
    <property type="nucleotide sequence ID" value="NZ_BSPD01000073.1"/>
</dbReference>
<organism evidence="3 4">
    <name type="scientific">Marinibactrum halimedae</name>
    <dbReference type="NCBI Taxonomy" id="1444977"/>
    <lineage>
        <taxon>Bacteria</taxon>
        <taxon>Pseudomonadati</taxon>
        <taxon>Pseudomonadota</taxon>
        <taxon>Gammaproteobacteria</taxon>
        <taxon>Cellvibrionales</taxon>
        <taxon>Cellvibrionaceae</taxon>
        <taxon>Marinibactrum</taxon>
    </lineage>
</organism>
<keyword evidence="2" id="KW-0732">Signal</keyword>
<accession>A0AA37T9D0</accession>
<dbReference type="Proteomes" id="UP001156870">
    <property type="component" value="Unassembled WGS sequence"/>
</dbReference>
<evidence type="ECO:0000256" key="1">
    <source>
        <dbReference type="SAM" id="MobiDB-lite"/>
    </source>
</evidence>
<name>A0AA37T9D0_9GAMM</name>
<feature type="signal peptide" evidence="2">
    <location>
        <begin position="1"/>
        <end position="30"/>
    </location>
</feature>
<evidence type="ECO:0008006" key="5">
    <source>
        <dbReference type="Google" id="ProtNLM"/>
    </source>
</evidence>
<dbReference type="Gene3D" id="1.10.238.10">
    <property type="entry name" value="EF-hand"/>
    <property type="match status" value="1"/>
</dbReference>
<comment type="caution">
    <text evidence="3">The sequence shown here is derived from an EMBL/GenBank/DDBJ whole genome shotgun (WGS) entry which is preliminary data.</text>
</comment>
<evidence type="ECO:0000256" key="2">
    <source>
        <dbReference type="SAM" id="SignalP"/>
    </source>
</evidence>
<feature type="compositionally biased region" description="Polar residues" evidence="1">
    <location>
        <begin position="321"/>
        <end position="333"/>
    </location>
</feature>
<sequence>MTINYFNPLKKATAGALGVALLLSGTMAMAQQCPPIQLGEKHPAQVGKDMRTEHTQPWCDSVCVTVLANGTACANAAGGVVGTSGFCHDSSQSVESIKDIEYNLCIDIDDRFIREADYGDRNVPAGQSRIPGTDYEMSSADAAFYFATLFSVDSNGNNVIDGAEVTLASERGWQLANELDSNGDGTITRNEAGQVKGSDQCQLLSTGFSSGLATDDILSYIGLYLGEPMIDKYAGDLEGEDKIKEKLLEYTRTWQPSYWKDNGRTIAGSASGVKAFYDPAYTGTTRRVCEAGYNGPYKALYNSMRDGANTGNPGTDDPGSDDSNTGNPGSNLSDYLDSSCGSSHPYRCPSNRACFTEEQMNNYCSVPTAPSTDPVMPPVDDTPPSDEPDDLIPSDNCGDSHPYWCASRGQCFTEQQMNNYCL</sequence>
<dbReference type="EMBL" id="BSPD01000073">
    <property type="protein sequence ID" value="GLS27268.1"/>
    <property type="molecule type" value="Genomic_DNA"/>
</dbReference>
<keyword evidence="4" id="KW-1185">Reference proteome</keyword>
<feature type="region of interest" description="Disordered" evidence="1">
    <location>
        <begin position="304"/>
        <end position="334"/>
    </location>
</feature>
<reference evidence="3 4" key="1">
    <citation type="journal article" date="2014" name="Int. J. Syst. Evol. Microbiol.">
        <title>Complete genome sequence of Corynebacterium casei LMG S-19264T (=DSM 44701T), isolated from a smear-ripened cheese.</title>
        <authorList>
            <consortium name="US DOE Joint Genome Institute (JGI-PGF)"/>
            <person name="Walter F."/>
            <person name="Albersmeier A."/>
            <person name="Kalinowski J."/>
            <person name="Ruckert C."/>
        </authorList>
    </citation>
    <scope>NUCLEOTIDE SEQUENCE [LARGE SCALE GENOMIC DNA]</scope>
    <source>
        <strain evidence="3 4">NBRC 110095</strain>
    </source>
</reference>
<protein>
    <recommendedName>
        <fullName evidence="5">EF-hand domain-containing protein</fullName>
    </recommendedName>
</protein>